<reference evidence="5" key="1">
    <citation type="journal article" date="2020" name="mSystems">
        <title>Genome- and Community-Level Interaction Insights into Carbon Utilization and Element Cycling Functions of Hydrothermarchaeota in Hydrothermal Sediment.</title>
        <authorList>
            <person name="Zhou Z."/>
            <person name="Liu Y."/>
            <person name="Xu W."/>
            <person name="Pan J."/>
            <person name="Luo Z.H."/>
            <person name="Li M."/>
        </authorList>
    </citation>
    <scope>NUCLEOTIDE SEQUENCE</scope>
    <source>
        <strain evidence="5">HyVt-388</strain>
    </source>
</reference>
<feature type="region of interest" description="Disordered" evidence="4">
    <location>
        <begin position="362"/>
        <end position="388"/>
    </location>
</feature>
<keyword evidence="2 3" id="KW-0802">TPR repeat</keyword>
<feature type="compositionally biased region" description="Acidic residues" evidence="4">
    <location>
        <begin position="298"/>
        <end position="324"/>
    </location>
</feature>
<evidence type="ECO:0000256" key="1">
    <source>
        <dbReference type="ARBA" id="ARBA00022737"/>
    </source>
</evidence>
<feature type="repeat" description="TPR" evidence="3">
    <location>
        <begin position="507"/>
        <end position="540"/>
    </location>
</feature>
<dbReference type="PANTHER" id="PTHR44943:SF8">
    <property type="entry name" value="TPR REPEAT-CONTAINING PROTEIN MJ0263"/>
    <property type="match status" value="1"/>
</dbReference>
<keyword evidence="1" id="KW-0677">Repeat</keyword>
<dbReference type="Gene3D" id="1.25.40.10">
    <property type="entry name" value="Tetratricopeptide repeat domain"/>
    <property type="match status" value="3"/>
</dbReference>
<gene>
    <name evidence="5" type="ORF">ENI34_07910</name>
</gene>
<feature type="compositionally biased region" description="Acidic residues" evidence="4">
    <location>
        <begin position="332"/>
        <end position="344"/>
    </location>
</feature>
<feature type="region of interest" description="Disordered" evidence="4">
    <location>
        <begin position="264"/>
        <end position="345"/>
    </location>
</feature>
<evidence type="ECO:0000313" key="6">
    <source>
        <dbReference type="Proteomes" id="UP000885826"/>
    </source>
</evidence>
<feature type="compositionally biased region" description="Basic and acidic residues" evidence="4">
    <location>
        <begin position="627"/>
        <end position="644"/>
    </location>
</feature>
<feature type="compositionally biased region" description="Low complexity" evidence="4">
    <location>
        <begin position="606"/>
        <end position="623"/>
    </location>
</feature>
<evidence type="ECO:0000313" key="5">
    <source>
        <dbReference type="EMBL" id="HEC79047.1"/>
    </source>
</evidence>
<feature type="compositionally biased region" description="Acidic residues" evidence="4">
    <location>
        <begin position="377"/>
        <end position="387"/>
    </location>
</feature>
<dbReference type="Pfam" id="PF13181">
    <property type="entry name" value="TPR_8"/>
    <property type="match status" value="1"/>
</dbReference>
<name>A0A9C9K0H0_UNCW3</name>
<accession>A0A9C9K0H0</accession>
<organism evidence="5 6">
    <name type="scientific">candidate division WOR-3 bacterium</name>
    <dbReference type="NCBI Taxonomy" id="2052148"/>
    <lineage>
        <taxon>Bacteria</taxon>
        <taxon>Bacteria division WOR-3</taxon>
    </lineage>
</organism>
<dbReference type="EMBL" id="DRIG01000085">
    <property type="protein sequence ID" value="HEC79047.1"/>
    <property type="molecule type" value="Genomic_DNA"/>
</dbReference>
<feature type="compositionally biased region" description="Pro residues" evidence="4">
    <location>
        <begin position="578"/>
        <end position="590"/>
    </location>
</feature>
<dbReference type="SMART" id="SM00028">
    <property type="entry name" value="TPR"/>
    <property type="match status" value="4"/>
</dbReference>
<protein>
    <submittedName>
        <fullName evidence="5">Tetratricopeptide repeat protein</fullName>
    </submittedName>
</protein>
<evidence type="ECO:0000256" key="2">
    <source>
        <dbReference type="ARBA" id="ARBA00022803"/>
    </source>
</evidence>
<dbReference type="SUPFAM" id="SSF48452">
    <property type="entry name" value="TPR-like"/>
    <property type="match status" value="2"/>
</dbReference>
<proteinExistence type="predicted"/>
<feature type="compositionally biased region" description="Acidic residues" evidence="4">
    <location>
        <begin position="269"/>
        <end position="291"/>
    </location>
</feature>
<dbReference type="Proteomes" id="UP000885826">
    <property type="component" value="Unassembled WGS sequence"/>
</dbReference>
<feature type="region of interest" description="Disordered" evidence="4">
    <location>
        <begin position="569"/>
        <end position="650"/>
    </location>
</feature>
<dbReference type="Pfam" id="PF14559">
    <property type="entry name" value="TPR_19"/>
    <property type="match status" value="1"/>
</dbReference>
<comment type="caution">
    <text evidence="5">The sequence shown here is derived from an EMBL/GenBank/DDBJ whole genome shotgun (WGS) entry which is preliminary data.</text>
</comment>
<dbReference type="PROSITE" id="PS50005">
    <property type="entry name" value="TPR"/>
    <property type="match status" value="1"/>
</dbReference>
<evidence type="ECO:0000256" key="3">
    <source>
        <dbReference type="PROSITE-ProRule" id="PRU00339"/>
    </source>
</evidence>
<sequence length="650" mass="73542">MEMELLEKSREYIREGQMEKAQIILRRILSENPNEAKALEISGDLALKQGRINEAIQRYDNASNKYTNDNRYAEAIICLEKIKMLDKTNEEVFSRLADLYRFYGLPNKAVTTILDLCGWAIEEKKDAVFVSALRKIVELQPKNLELRFSFAKILLSIERTQEAEDELKKIKSLAEEAGKSELVEEVAKLLPQTDGGEELDPKSRIELGNLLYEIGSKDEALVEFNKAVSDLLESGETEDALNVLNRIVEIDPNNKEAINKIKELTGESVVEEPEQKEEEETSEAATEEEIVAEAPSETPEEVVEESVPEAEVEQAPEAGESEAPPEEKTEEAAEEPSAEAEEPTGEAMEMFQDLGQDIEGFVPATDSSETAVKEEVAPETETEEKPDDEISKLEGQIADIEFLLKETETIAKPKFEIAKEFDDFRNRIVWQDEDLNKKLKLAETAFNNELYETALAYIQDINSNKETWPLSLEITGRCLIKLGRYNEAKKSLAGFLLIDEISEEDKMELRYLLASAYEGLGDFDNAMREIERILSINPNYKDVKEIYALMGGKEFEVPEKTVEKVVEQEPAVREEIPQPAPEPQTPPTEPTAPRITEPAPPEENYPTIIEEIPQYQEPITQPPLSEKPQRKLKEEIPDIEEPKGENIAFL</sequence>
<dbReference type="InterPro" id="IPR011990">
    <property type="entry name" value="TPR-like_helical_dom_sf"/>
</dbReference>
<evidence type="ECO:0000256" key="4">
    <source>
        <dbReference type="SAM" id="MobiDB-lite"/>
    </source>
</evidence>
<dbReference type="AlphaFoldDB" id="A0A9C9K0H0"/>
<dbReference type="InterPro" id="IPR051685">
    <property type="entry name" value="Ycf3/AcsC/BcsC/TPR_MFPF"/>
</dbReference>
<dbReference type="InterPro" id="IPR019734">
    <property type="entry name" value="TPR_rpt"/>
</dbReference>
<dbReference type="PANTHER" id="PTHR44943">
    <property type="entry name" value="CELLULOSE SYNTHASE OPERON PROTEIN C"/>
    <property type="match status" value="1"/>
</dbReference>